<dbReference type="Proteomes" id="UP000675881">
    <property type="component" value="Chromosome 1"/>
</dbReference>
<reference evidence="3" key="1">
    <citation type="submission" date="2021-02" db="EMBL/GenBank/DDBJ databases">
        <authorList>
            <person name="Bekaert M."/>
        </authorList>
    </citation>
    <scope>NUCLEOTIDE SEQUENCE</scope>
    <source>
        <strain evidence="3">IoA-00</strain>
    </source>
</reference>
<evidence type="ECO:0000313" key="3">
    <source>
        <dbReference type="EMBL" id="CAF2749637.1"/>
    </source>
</evidence>
<name>A0A7R8CAC7_LEPSM</name>
<dbReference type="PANTHER" id="PTHR47055:SF3">
    <property type="entry name" value="PHORBOL-ESTER_DAG-TYPE DOMAIN-CONTAINING PROTEIN"/>
    <property type="match status" value="1"/>
</dbReference>
<dbReference type="AlphaFoldDB" id="A0A7R8CAC7"/>
<proteinExistence type="predicted"/>
<dbReference type="InterPro" id="IPR029526">
    <property type="entry name" value="PGBD"/>
</dbReference>
<accession>A0A7R8CAC7</accession>
<dbReference type="PANTHER" id="PTHR47055">
    <property type="entry name" value="DDE_TNP_1_7 DOMAIN-CONTAINING PROTEIN"/>
    <property type="match status" value="1"/>
</dbReference>
<evidence type="ECO:0000259" key="2">
    <source>
        <dbReference type="Pfam" id="PF13843"/>
    </source>
</evidence>
<gene>
    <name evidence="3" type="ORF">LSAA_1373</name>
</gene>
<evidence type="ECO:0000313" key="4">
    <source>
        <dbReference type="Proteomes" id="UP000675881"/>
    </source>
</evidence>
<feature type="compositionally biased region" description="Polar residues" evidence="1">
    <location>
        <begin position="1"/>
        <end position="10"/>
    </location>
</feature>
<protein>
    <submittedName>
        <fullName evidence="3">(salmon louse) hypothetical protein</fullName>
    </submittedName>
</protein>
<dbReference type="GO" id="GO:0043565">
    <property type="term" value="F:sequence-specific DNA binding"/>
    <property type="evidence" value="ECO:0007669"/>
    <property type="project" value="TreeGrafter"/>
</dbReference>
<dbReference type="InterPro" id="IPR052638">
    <property type="entry name" value="PiggyBac_TE-derived"/>
</dbReference>
<organism evidence="3 4">
    <name type="scientific">Lepeophtheirus salmonis</name>
    <name type="common">Salmon louse</name>
    <name type="synonym">Caligus salmonis</name>
    <dbReference type="NCBI Taxonomy" id="72036"/>
    <lineage>
        <taxon>Eukaryota</taxon>
        <taxon>Metazoa</taxon>
        <taxon>Ecdysozoa</taxon>
        <taxon>Arthropoda</taxon>
        <taxon>Crustacea</taxon>
        <taxon>Multicrustacea</taxon>
        <taxon>Hexanauplia</taxon>
        <taxon>Copepoda</taxon>
        <taxon>Siphonostomatoida</taxon>
        <taxon>Caligidae</taxon>
        <taxon>Lepeophtheirus</taxon>
    </lineage>
</organism>
<dbReference type="EMBL" id="HG994580">
    <property type="protein sequence ID" value="CAF2749637.1"/>
    <property type="molecule type" value="Genomic_DNA"/>
</dbReference>
<feature type="domain" description="PiggyBac transposable element-derived protein" evidence="2">
    <location>
        <begin position="186"/>
        <end position="245"/>
    </location>
</feature>
<keyword evidence="4" id="KW-1185">Reference proteome</keyword>
<dbReference type="Pfam" id="PF13843">
    <property type="entry name" value="DDE_Tnp_1_7"/>
    <property type="match status" value="1"/>
</dbReference>
<feature type="region of interest" description="Disordered" evidence="1">
    <location>
        <begin position="1"/>
        <end position="21"/>
    </location>
</feature>
<evidence type="ECO:0000256" key="1">
    <source>
        <dbReference type="SAM" id="MobiDB-lite"/>
    </source>
</evidence>
<sequence length="245" mass="28062">MYPPSNNSAFENDGDSDDERKTQEETLLSFLVKYWSPEEEKVFLKSQIPRSRTKGIFNIILYLHDVETCVGSNIGQFSPVLNEVESEGVMYCKLPHQLWRLFQPGNHIEEIISQSRLFAHPKGRSNKAIDVTEDSILCVYAVMLLSGYSKVPNKMIYVEDTLDGNDSIISENIKRDNSKMSCHLSMKYMPAPQSLRVDEIMIPYYGSHGENQFICEKPVKFGFKLWALCSSSGHIVFVEPYCKMH</sequence>
<dbReference type="OrthoDB" id="6378761at2759"/>